<evidence type="ECO:0000313" key="1">
    <source>
        <dbReference type="EMBL" id="CEK88532.1"/>
    </source>
</evidence>
<feature type="non-terminal residue" evidence="1">
    <location>
        <position position="85"/>
    </location>
</feature>
<dbReference type="EMBL" id="HACG01041667">
    <property type="protein sequence ID" value="CEK88532.1"/>
    <property type="molecule type" value="Transcribed_RNA"/>
</dbReference>
<dbReference type="AlphaFoldDB" id="A0A0B7B6M9"/>
<sequence>MKHLVPPTSHLQLMKEVTGWLQKLQIINKNIVKSHNNHVLDDESLSLLSICATFESFIYGGCSGIREYQILRSAGAQPINNINEE</sequence>
<accession>A0A0B7B6M9</accession>
<reference evidence="1" key="1">
    <citation type="submission" date="2014-12" db="EMBL/GenBank/DDBJ databases">
        <title>Insight into the proteome of Arion vulgaris.</title>
        <authorList>
            <person name="Aradska J."/>
            <person name="Bulat T."/>
            <person name="Smidak R."/>
            <person name="Sarate P."/>
            <person name="Gangsoo J."/>
            <person name="Sialana F."/>
            <person name="Bilban M."/>
            <person name="Lubec G."/>
        </authorList>
    </citation>
    <scope>NUCLEOTIDE SEQUENCE</scope>
    <source>
        <tissue evidence="1">Skin</tissue>
    </source>
</reference>
<protein>
    <submittedName>
        <fullName evidence="1">Uncharacterized protein</fullName>
    </submittedName>
</protein>
<organism evidence="1">
    <name type="scientific">Arion vulgaris</name>
    <dbReference type="NCBI Taxonomy" id="1028688"/>
    <lineage>
        <taxon>Eukaryota</taxon>
        <taxon>Metazoa</taxon>
        <taxon>Spiralia</taxon>
        <taxon>Lophotrochozoa</taxon>
        <taxon>Mollusca</taxon>
        <taxon>Gastropoda</taxon>
        <taxon>Heterobranchia</taxon>
        <taxon>Euthyneura</taxon>
        <taxon>Panpulmonata</taxon>
        <taxon>Eupulmonata</taxon>
        <taxon>Stylommatophora</taxon>
        <taxon>Helicina</taxon>
        <taxon>Arionoidea</taxon>
        <taxon>Arionidae</taxon>
        <taxon>Arion</taxon>
    </lineage>
</organism>
<name>A0A0B7B6M9_9EUPU</name>
<gene>
    <name evidence="1" type="primary">ORF165797</name>
</gene>
<proteinExistence type="predicted"/>